<evidence type="ECO:0000256" key="4">
    <source>
        <dbReference type="ARBA" id="ARBA00022692"/>
    </source>
</evidence>
<feature type="transmembrane region" description="Helical" evidence="9">
    <location>
        <begin position="466"/>
        <end position="488"/>
    </location>
</feature>
<feature type="transmembrane region" description="Helical" evidence="9">
    <location>
        <begin position="441"/>
        <end position="460"/>
    </location>
</feature>
<sequence>MRSKEIPPSGTADDGGPAPSAAADPGGTAAPSAAPADRMPRRQAIGLLLGPILGIGLFLLMTATVAELSTVACAVAGITVLMAVWWMTEAIPFAVTALLPLALFPLVGAGDIGEVAAPYASETIFLFLGGFVIALAMQKWELHRRIALNTVLGVGVRPTRLIGGFMLASCFISMWVSSTATTMMMLPMGLSIVMLLKRDGAEVDRNFSTCLLLGIAYAATISTTATIVATPGNAFVVAYLAENHGIEIGFAQWMLIGTPLSAVFLVIAWLLLTRVIFPPRITEIPGGEDLIRTQLASLGRMGRGERIVAVLFACTALSWIFIPLLNGLPAVAAAAPWLGNVSEAGIAVIAAIAFFLIPVRPGRGEMLMRWEDAKEIPWGILLMFGGGLSMSKMITDSGLSAWIGDQVGGLSGIPAVALVVVVAVLMLFFTELTSTTATITTYVPVMAGIAGGLGLAPLVLVLPTVFAAGFAFMLPVATPPNAIVVGSGHVTIGQMLRGGIWLNLVGIALVPLAILTLGAWVFGLAF</sequence>
<dbReference type="RefSeq" id="WP_179644046.1">
    <property type="nucleotide sequence ID" value="NZ_BAAAYY010000016.1"/>
</dbReference>
<evidence type="ECO:0000313" key="10">
    <source>
        <dbReference type="EMBL" id="NYE48222.1"/>
    </source>
</evidence>
<feature type="transmembrane region" description="Helical" evidence="9">
    <location>
        <begin position="500"/>
        <end position="522"/>
    </location>
</feature>
<evidence type="ECO:0000256" key="7">
    <source>
        <dbReference type="ARBA" id="ARBA00031174"/>
    </source>
</evidence>
<dbReference type="EMBL" id="JACCCC010000001">
    <property type="protein sequence ID" value="NYE48222.1"/>
    <property type="molecule type" value="Genomic_DNA"/>
</dbReference>
<feature type="transmembrane region" description="Helical" evidence="9">
    <location>
        <begin position="116"/>
        <end position="136"/>
    </location>
</feature>
<dbReference type="InterPro" id="IPR001898">
    <property type="entry name" value="SLC13A/DASS"/>
</dbReference>
<dbReference type="PANTHER" id="PTHR10283">
    <property type="entry name" value="SOLUTE CARRIER FAMILY 13 MEMBER"/>
    <property type="match status" value="1"/>
</dbReference>
<evidence type="ECO:0000256" key="2">
    <source>
        <dbReference type="ARBA" id="ARBA00006772"/>
    </source>
</evidence>
<evidence type="ECO:0000256" key="8">
    <source>
        <dbReference type="SAM" id="MobiDB-lite"/>
    </source>
</evidence>
<feature type="transmembrane region" description="Helical" evidence="9">
    <location>
        <begin position="93"/>
        <end position="110"/>
    </location>
</feature>
<dbReference type="NCBIfam" id="TIGR00785">
    <property type="entry name" value="dass"/>
    <property type="match status" value="1"/>
</dbReference>
<keyword evidence="11" id="KW-1185">Reference proteome</keyword>
<feature type="transmembrane region" description="Helical" evidence="9">
    <location>
        <begin position="407"/>
        <end position="429"/>
    </location>
</feature>
<feature type="transmembrane region" description="Helical" evidence="9">
    <location>
        <begin position="208"/>
        <end position="230"/>
    </location>
</feature>
<evidence type="ECO:0000313" key="11">
    <source>
        <dbReference type="Proteomes" id="UP000589036"/>
    </source>
</evidence>
<keyword evidence="6 9" id="KW-0472">Membrane</keyword>
<evidence type="ECO:0000256" key="6">
    <source>
        <dbReference type="ARBA" id="ARBA00023136"/>
    </source>
</evidence>
<feature type="region of interest" description="Disordered" evidence="8">
    <location>
        <begin position="1"/>
        <end position="35"/>
    </location>
</feature>
<evidence type="ECO:0000256" key="3">
    <source>
        <dbReference type="ARBA" id="ARBA00020150"/>
    </source>
</evidence>
<name>A0A852TYZ1_9ACTN</name>
<dbReference type="GO" id="GO:1905039">
    <property type="term" value="P:carboxylic acid transmembrane transport"/>
    <property type="evidence" value="ECO:0007669"/>
    <property type="project" value="UniProtKB-ARBA"/>
</dbReference>
<dbReference type="Pfam" id="PF00939">
    <property type="entry name" value="Na_sulph_symp"/>
    <property type="match status" value="1"/>
</dbReference>
<dbReference type="Proteomes" id="UP000589036">
    <property type="component" value="Unassembled WGS sequence"/>
</dbReference>
<organism evidence="10 11">
    <name type="scientific">Spinactinospora alkalitolerans</name>
    <dbReference type="NCBI Taxonomy" id="687207"/>
    <lineage>
        <taxon>Bacteria</taxon>
        <taxon>Bacillati</taxon>
        <taxon>Actinomycetota</taxon>
        <taxon>Actinomycetes</taxon>
        <taxon>Streptosporangiales</taxon>
        <taxon>Nocardiopsidaceae</taxon>
        <taxon>Spinactinospora</taxon>
    </lineage>
</organism>
<accession>A0A852TYZ1</accession>
<gene>
    <name evidence="10" type="ORF">HDA32_003342</name>
</gene>
<feature type="transmembrane region" description="Helical" evidence="9">
    <location>
        <begin position="44"/>
        <end position="62"/>
    </location>
</feature>
<comment type="caution">
    <text evidence="10">The sequence shown here is derived from an EMBL/GenBank/DDBJ whole genome shotgun (WGS) entry which is preliminary data.</text>
</comment>
<comment type="similarity">
    <text evidence="2">Belongs to the SLC13A/DASS transporter (TC 2.A.47) family. NADC subfamily.</text>
</comment>
<evidence type="ECO:0000256" key="5">
    <source>
        <dbReference type="ARBA" id="ARBA00022989"/>
    </source>
</evidence>
<feature type="transmembrane region" description="Helical" evidence="9">
    <location>
        <begin position="378"/>
        <end position="395"/>
    </location>
</feature>
<dbReference type="PANTHER" id="PTHR10283:SF82">
    <property type="entry name" value="SOLUTE CARRIER FAMILY 13 MEMBER 2"/>
    <property type="match status" value="1"/>
</dbReference>
<dbReference type="GO" id="GO:0005886">
    <property type="term" value="C:plasma membrane"/>
    <property type="evidence" value="ECO:0007669"/>
    <property type="project" value="TreeGrafter"/>
</dbReference>
<feature type="transmembrane region" description="Helical" evidence="9">
    <location>
        <begin position="337"/>
        <end position="357"/>
    </location>
</feature>
<feature type="transmembrane region" description="Helical" evidence="9">
    <location>
        <begin position="307"/>
        <end position="325"/>
    </location>
</feature>
<dbReference type="AlphaFoldDB" id="A0A852TYZ1"/>
<proteinExistence type="inferred from homology"/>
<evidence type="ECO:0000256" key="9">
    <source>
        <dbReference type="SAM" id="Phobius"/>
    </source>
</evidence>
<reference evidence="10 11" key="1">
    <citation type="submission" date="2020-07" db="EMBL/GenBank/DDBJ databases">
        <title>Sequencing the genomes of 1000 actinobacteria strains.</title>
        <authorList>
            <person name="Klenk H.-P."/>
        </authorList>
    </citation>
    <scope>NUCLEOTIDE SEQUENCE [LARGE SCALE GENOMIC DNA]</scope>
    <source>
        <strain evidence="10 11">CXB654</strain>
    </source>
</reference>
<feature type="transmembrane region" description="Helical" evidence="9">
    <location>
        <begin position="250"/>
        <end position="272"/>
    </location>
</feature>
<keyword evidence="4 9" id="KW-0812">Transmembrane</keyword>
<feature type="compositionally biased region" description="Low complexity" evidence="8">
    <location>
        <begin position="10"/>
        <end position="35"/>
    </location>
</feature>
<feature type="transmembrane region" description="Helical" evidence="9">
    <location>
        <begin position="174"/>
        <end position="196"/>
    </location>
</feature>
<keyword evidence="5 9" id="KW-1133">Transmembrane helix</keyword>
<evidence type="ECO:0000256" key="1">
    <source>
        <dbReference type="ARBA" id="ARBA00004141"/>
    </source>
</evidence>
<comment type="subcellular location">
    <subcellularLocation>
        <location evidence="1">Membrane</location>
        <topology evidence="1">Multi-pass membrane protein</topology>
    </subcellularLocation>
</comment>
<dbReference type="GO" id="GO:0008514">
    <property type="term" value="F:organic anion transmembrane transporter activity"/>
    <property type="evidence" value="ECO:0007669"/>
    <property type="project" value="UniProtKB-ARBA"/>
</dbReference>
<protein>
    <recommendedName>
        <fullName evidence="3">Sodium-dependent dicarboxylate transporter SdcS</fullName>
    </recommendedName>
    <alternativeName>
        <fullName evidence="7">Na(+)/dicarboxylate symporter</fullName>
    </alternativeName>
</protein>